<evidence type="ECO:0000256" key="1">
    <source>
        <dbReference type="SAM" id="Phobius"/>
    </source>
</evidence>
<evidence type="ECO:0000313" key="2">
    <source>
        <dbReference type="EMBL" id="RSL35020.1"/>
    </source>
</evidence>
<organism evidence="2 3">
    <name type="scientific">Salibacterium salarium</name>
    <dbReference type="NCBI Taxonomy" id="284579"/>
    <lineage>
        <taxon>Bacteria</taxon>
        <taxon>Bacillati</taxon>
        <taxon>Bacillota</taxon>
        <taxon>Bacilli</taxon>
        <taxon>Bacillales</taxon>
        <taxon>Bacillaceae</taxon>
    </lineage>
</organism>
<dbReference type="AlphaFoldDB" id="A0A3R9PAJ0"/>
<dbReference type="Proteomes" id="UP000275076">
    <property type="component" value="Unassembled WGS sequence"/>
</dbReference>
<feature type="transmembrane region" description="Helical" evidence="1">
    <location>
        <begin position="17"/>
        <end position="37"/>
    </location>
</feature>
<dbReference type="EMBL" id="RBVX01000001">
    <property type="protein sequence ID" value="RSL35020.1"/>
    <property type="molecule type" value="Genomic_DNA"/>
</dbReference>
<accession>A0A3R9PAJ0</accession>
<evidence type="ECO:0000313" key="3">
    <source>
        <dbReference type="Proteomes" id="UP000275076"/>
    </source>
</evidence>
<dbReference type="RefSeq" id="WP_125553261.1">
    <property type="nucleotide sequence ID" value="NZ_RBVX01000001.1"/>
</dbReference>
<keyword evidence="1" id="KW-0812">Transmembrane</keyword>
<sequence length="42" mass="4717">MNGGNEEETNVDYTSEMINTGISLGILTLSLLFVALFRRKRL</sequence>
<name>A0A3R9PAJ0_9BACI</name>
<gene>
    <name evidence="2" type="ORF">D7Z54_00100</name>
</gene>
<dbReference type="InterPro" id="IPR020008">
    <property type="entry name" value="GlyGly_CTERM"/>
</dbReference>
<proteinExistence type="predicted"/>
<protein>
    <submittedName>
        <fullName evidence="2">GlyGly-CTERM sorting domain-containing protein</fullName>
    </submittedName>
</protein>
<reference evidence="2 3" key="1">
    <citation type="submission" date="2018-10" db="EMBL/GenBank/DDBJ databases">
        <title>Draft genome sequence of Bacillus salarius IM0101, isolated from a hypersaline soil in Inner Mongolia, China.</title>
        <authorList>
            <person name="Yamprayoonswat W."/>
            <person name="Boonvisut S."/>
            <person name="Jumpathong W."/>
            <person name="Sittihan S."/>
            <person name="Ruangsuj P."/>
            <person name="Wanthongcharoen S."/>
            <person name="Thongpramul N."/>
            <person name="Pimmason S."/>
            <person name="Yu B."/>
            <person name="Yasawong M."/>
        </authorList>
    </citation>
    <scope>NUCLEOTIDE SEQUENCE [LARGE SCALE GENOMIC DNA]</scope>
    <source>
        <strain evidence="2 3">IM0101</strain>
    </source>
</reference>
<keyword evidence="1" id="KW-1133">Transmembrane helix</keyword>
<keyword evidence="1" id="KW-0472">Membrane</keyword>
<comment type="caution">
    <text evidence="2">The sequence shown here is derived from an EMBL/GenBank/DDBJ whole genome shotgun (WGS) entry which is preliminary data.</text>
</comment>
<keyword evidence="3" id="KW-1185">Reference proteome</keyword>
<dbReference type="NCBIfam" id="TIGR03501">
    <property type="entry name" value="GlyGly_CTERM"/>
    <property type="match status" value="1"/>
</dbReference>